<accession>A0A816IG59</accession>
<evidence type="ECO:0000313" key="2">
    <source>
        <dbReference type="EMBL" id="CAF1711043.1"/>
    </source>
</evidence>
<reference evidence="2" key="1">
    <citation type="submission" date="2021-01" db="EMBL/GenBank/DDBJ databases">
        <authorList>
            <consortium name="Genoscope - CEA"/>
            <person name="William W."/>
        </authorList>
    </citation>
    <scope>NUCLEOTIDE SEQUENCE</scope>
</reference>
<proteinExistence type="predicted"/>
<feature type="region of interest" description="Disordered" evidence="1">
    <location>
        <begin position="1"/>
        <end position="30"/>
    </location>
</feature>
<evidence type="ECO:0000256" key="1">
    <source>
        <dbReference type="SAM" id="MobiDB-lite"/>
    </source>
</evidence>
<organism evidence="2">
    <name type="scientific">Brassica napus</name>
    <name type="common">Rape</name>
    <dbReference type="NCBI Taxonomy" id="3708"/>
    <lineage>
        <taxon>Eukaryota</taxon>
        <taxon>Viridiplantae</taxon>
        <taxon>Streptophyta</taxon>
        <taxon>Embryophyta</taxon>
        <taxon>Tracheophyta</taxon>
        <taxon>Spermatophyta</taxon>
        <taxon>Magnoliopsida</taxon>
        <taxon>eudicotyledons</taxon>
        <taxon>Gunneridae</taxon>
        <taxon>Pentapetalae</taxon>
        <taxon>rosids</taxon>
        <taxon>malvids</taxon>
        <taxon>Brassicales</taxon>
        <taxon>Brassicaceae</taxon>
        <taxon>Brassiceae</taxon>
        <taxon>Brassica</taxon>
    </lineage>
</organism>
<feature type="non-terminal residue" evidence="2">
    <location>
        <position position="1"/>
    </location>
</feature>
<dbReference type="AlphaFoldDB" id="A0A816IG59"/>
<name>A0A816IG59_BRANA</name>
<dbReference type="EMBL" id="HG994367">
    <property type="protein sequence ID" value="CAF1711043.1"/>
    <property type="molecule type" value="Genomic_DNA"/>
</dbReference>
<dbReference type="Proteomes" id="UP001295469">
    <property type="component" value="Chromosome C03"/>
</dbReference>
<protein>
    <submittedName>
        <fullName evidence="2">(rape) hypothetical protein</fullName>
    </submittedName>
</protein>
<feature type="compositionally biased region" description="Basic and acidic residues" evidence="1">
    <location>
        <begin position="1"/>
        <end position="22"/>
    </location>
</feature>
<gene>
    <name evidence="2" type="ORF">DARMORV10_C03P83410.1</name>
</gene>
<sequence length="181" mass="20401">SRLISKPELDGAHAGPELERTRALPNQALPKNRSFTELMPVYESDNNRATISCKPTTQSSTRRLVLRPVHRKLKSSSSPSLDPIWNQFSPYCNLSPLDPKYQGPDVQNGQKWPLLSPSFELDDSAASFELEARKRATAARALNWMTPELQDALSMGLLRGLELDETVISWRKEGHNEEMET</sequence>